<keyword evidence="5" id="KW-0804">Transcription</keyword>
<dbReference type="InterPro" id="IPR025943">
    <property type="entry name" value="Sigma_54_int_dom_ATP-bd_2"/>
</dbReference>
<dbReference type="InterPro" id="IPR000014">
    <property type="entry name" value="PAS"/>
</dbReference>
<dbReference type="CDD" id="cd00130">
    <property type="entry name" value="PAS"/>
    <property type="match status" value="1"/>
</dbReference>
<organism evidence="8 9">
    <name type="scientific">Cytobacillus eiseniae</name>
    <dbReference type="NCBI Taxonomy" id="762947"/>
    <lineage>
        <taxon>Bacteria</taxon>
        <taxon>Bacillati</taxon>
        <taxon>Bacillota</taxon>
        <taxon>Bacilli</taxon>
        <taxon>Bacillales</taxon>
        <taxon>Bacillaceae</taxon>
        <taxon>Cytobacillus</taxon>
    </lineage>
</organism>
<dbReference type="EMBL" id="JAGIKZ010000008">
    <property type="protein sequence ID" value="MBP2241232.1"/>
    <property type="molecule type" value="Genomic_DNA"/>
</dbReference>
<dbReference type="NCBIfam" id="TIGR00229">
    <property type="entry name" value="sensory_box"/>
    <property type="match status" value="1"/>
</dbReference>
<keyword evidence="1" id="KW-0547">Nucleotide-binding</keyword>
<evidence type="ECO:0000259" key="7">
    <source>
        <dbReference type="PROSITE" id="PS50112"/>
    </source>
</evidence>
<dbReference type="SUPFAM" id="SSF55785">
    <property type="entry name" value="PYP-like sensor domain (PAS domain)"/>
    <property type="match status" value="1"/>
</dbReference>
<dbReference type="SMART" id="SM00382">
    <property type="entry name" value="AAA"/>
    <property type="match status" value="1"/>
</dbReference>
<accession>A0ABS4RHB7</accession>
<dbReference type="Gene3D" id="1.10.8.60">
    <property type="match status" value="1"/>
</dbReference>
<evidence type="ECO:0000256" key="5">
    <source>
        <dbReference type="ARBA" id="ARBA00023163"/>
    </source>
</evidence>
<feature type="domain" description="PAS" evidence="7">
    <location>
        <begin position="10"/>
        <end position="58"/>
    </location>
</feature>
<keyword evidence="3" id="KW-0805">Transcription regulation</keyword>
<gene>
    <name evidence="8" type="ORF">J2Z40_001794</name>
</gene>
<keyword evidence="9" id="KW-1185">Reference proteome</keyword>
<dbReference type="PROSITE" id="PS00675">
    <property type="entry name" value="SIGMA54_INTERACT_1"/>
    <property type="match status" value="1"/>
</dbReference>
<dbReference type="Proteomes" id="UP001519293">
    <property type="component" value="Unassembled WGS sequence"/>
</dbReference>
<evidence type="ECO:0000259" key="6">
    <source>
        <dbReference type="PROSITE" id="PS50045"/>
    </source>
</evidence>
<dbReference type="InterPro" id="IPR003593">
    <property type="entry name" value="AAA+_ATPase"/>
</dbReference>
<feature type="domain" description="Sigma-54 factor interaction" evidence="6">
    <location>
        <begin position="159"/>
        <end position="387"/>
    </location>
</feature>
<evidence type="ECO:0000256" key="4">
    <source>
        <dbReference type="ARBA" id="ARBA00023125"/>
    </source>
</evidence>
<dbReference type="InterPro" id="IPR002078">
    <property type="entry name" value="Sigma_54_int"/>
</dbReference>
<dbReference type="PROSITE" id="PS50112">
    <property type="entry name" value="PAS"/>
    <property type="match status" value="1"/>
</dbReference>
<dbReference type="PROSITE" id="PS00676">
    <property type="entry name" value="SIGMA54_INTERACT_2"/>
    <property type="match status" value="1"/>
</dbReference>
<evidence type="ECO:0000313" key="8">
    <source>
        <dbReference type="EMBL" id="MBP2241232.1"/>
    </source>
</evidence>
<dbReference type="InterPro" id="IPR058031">
    <property type="entry name" value="AAA_lid_NorR"/>
</dbReference>
<evidence type="ECO:0000256" key="1">
    <source>
        <dbReference type="ARBA" id="ARBA00022741"/>
    </source>
</evidence>
<dbReference type="InterPro" id="IPR035965">
    <property type="entry name" value="PAS-like_dom_sf"/>
</dbReference>
<proteinExistence type="predicted"/>
<dbReference type="CDD" id="cd00009">
    <property type="entry name" value="AAA"/>
    <property type="match status" value="1"/>
</dbReference>
<keyword evidence="4" id="KW-0238">DNA-binding</keyword>
<dbReference type="Pfam" id="PF00158">
    <property type="entry name" value="Sigma54_activat"/>
    <property type="match status" value="1"/>
</dbReference>
<dbReference type="PRINTS" id="PR01590">
    <property type="entry name" value="HTHFIS"/>
</dbReference>
<dbReference type="SUPFAM" id="SSF52540">
    <property type="entry name" value="P-loop containing nucleoside triphosphate hydrolases"/>
    <property type="match status" value="1"/>
</dbReference>
<dbReference type="Gene3D" id="3.40.50.300">
    <property type="entry name" value="P-loop containing nucleotide triphosphate hydrolases"/>
    <property type="match status" value="1"/>
</dbReference>
<comment type="caution">
    <text evidence="8">The sequence shown here is derived from an EMBL/GenBank/DDBJ whole genome shotgun (WGS) entry which is preliminary data.</text>
</comment>
<reference evidence="8 9" key="1">
    <citation type="submission" date="2021-03" db="EMBL/GenBank/DDBJ databases">
        <title>Genomic Encyclopedia of Type Strains, Phase IV (KMG-IV): sequencing the most valuable type-strain genomes for metagenomic binning, comparative biology and taxonomic classification.</title>
        <authorList>
            <person name="Goeker M."/>
        </authorList>
    </citation>
    <scope>NUCLEOTIDE SEQUENCE [LARGE SCALE GENOMIC DNA]</scope>
    <source>
        <strain evidence="8 9">DSM 26675</strain>
    </source>
</reference>
<dbReference type="InterPro" id="IPR013656">
    <property type="entry name" value="PAS_4"/>
</dbReference>
<dbReference type="InterPro" id="IPR025662">
    <property type="entry name" value="Sigma_54_int_dom_ATP-bd_1"/>
</dbReference>
<protein>
    <submittedName>
        <fullName evidence="8">Arginine utilization regulatory protein</fullName>
    </submittedName>
</protein>
<dbReference type="PROSITE" id="PS50045">
    <property type="entry name" value="SIGMA54_INTERACT_4"/>
    <property type="match status" value="1"/>
</dbReference>
<sequence length="468" mass="52744">MRITEIQVNSKEILTAILHGIDEAIHVVDVHGVTIYYNEIAAKHDGMTVKEVLGRSLLTVFPSLSEETSTLLKVMKTSKPIYNQPQVFVNVHGEQIETINTTLPIRVDGKIAGAVEIAKDYSRLKSLSESLLDLQSKMKPISKKNKKIASSTNYTLNSILTINSEFKTIKKEAKKLAKSDSPIMIFGESGSGKELFVQGIHHASFRANGPFIAQNCAAIPESLLESILFGTSKGSYTGAVDRRGLFELADGGTLFLDELHTMPIELQAKLLRVLEDGQIRRVGSTSTSIVDVRIIAAMNIHPLKALEKKLIRDDLFYRLNVLTFKLLPLRERKEDIPFLTDHFIHVFNKSFKKTIKGVDQEVIDLFLTYKWPGNVRELKHTIEYMMNVCEQEVLTENDLPVMLKQHLESKATKKSNTNLSLRKNLQQVEIELITTALKQTDGNIKQAAQILEIPRQTLQYKIQKLQIE</sequence>
<dbReference type="PANTHER" id="PTHR32071:SF74">
    <property type="entry name" value="TRANSCRIPTIONAL ACTIVATOR ROCR"/>
    <property type="match status" value="1"/>
</dbReference>
<dbReference type="InterPro" id="IPR009057">
    <property type="entry name" value="Homeodomain-like_sf"/>
</dbReference>
<dbReference type="PROSITE" id="PS00688">
    <property type="entry name" value="SIGMA54_INTERACT_3"/>
    <property type="match status" value="1"/>
</dbReference>
<dbReference type="InterPro" id="IPR025944">
    <property type="entry name" value="Sigma_54_int_dom_CS"/>
</dbReference>
<dbReference type="InterPro" id="IPR027417">
    <property type="entry name" value="P-loop_NTPase"/>
</dbReference>
<dbReference type="InterPro" id="IPR002197">
    <property type="entry name" value="HTH_Fis"/>
</dbReference>
<keyword evidence="2" id="KW-0067">ATP-binding</keyword>
<dbReference type="Pfam" id="PF02954">
    <property type="entry name" value="HTH_8"/>
    <property type="match status" value="1"/>
</dbReference>
<dbReference type="Gene3D" id="3.30.450.20">
    <property type="entry name" value="PAS domain"/>
    <property type="match status" value="1"/>
</dbReference>
<dbReference type="Pfam" id="PF25601">
    <property type="entry name" value="AAA_lid_14"/>
    <property type="match status" value="1"/>
</dbReference>
<dbReference type="Gene3D" id="1.10.10.60">
    <property type="entry name" value="Homeodomain-like"/>
    <property type="match status" value="1"/>
</dbReference>
<dbReference type="Pfam" id="PF08448">
    <property type="entry name" value="PAS_4"/>
    <property type="match status" value="1"/>
</dbReference>
<evidence type="ECO:0000313" key="9">
    <source>
        <dbReference type="Proteomes" id="UP001519293"/>
    </source>
</evidence>
<dbReference type="PANTHER" id="PTHR32071">
    <property type="entry name" value="TRANSCRIPTIONAL REGULATORY PROTEIN"/>
    <property type="match status" value="1"/>
</dbReference>
<dbReference type="RefSeq" id="WP_245350039.1">
    <property type="nucleotide sequence ID" value="NZ_JAGIKZ010000008.1"/>
</dbReference>
<name>A0ABS4RHB7_9BACI</name>
<evidence type="ECO:0000256" key="2">
    <source>
        <dbReference type="ARBA" id="ARBA00022840"/>
    </source>
</evidence>
<evidence type="ECO:0000256" key="3">
    <source>
        <dbReference type="ARBA" id="ARBA00023015"/>
    </source>
</evidence>
<dbReference type="SUPFAM" id="SSF46689">
    <property type="entry name" value="Homeodomain-like"/>
    <property type="match status" value="1"/>
</dbReference>